<evidence type="ECO:0000256" key="5">
    <source>
        <dbReference type="ARBA" id="ARBA00025751"/>
    </source>
</evidence>
<sequence>MPAVSANETNTPNRTEHWWLSTEDGERLLDVTEDTKIPNAATVRITKQDHTLANMIRGQLLANSEVLFAGYKVPHPLEPYFLLKIQTTARSTPVVALRQACTSLLATVTKVKEQLKAEKARVDLEVRTGGTIGAGGSMGVGSGGGVSSASLVGQAGAYDVGGWGNGPSGVQEVGYMGDMDF</sequence>
<keyword evidence="2" id="KW-0240">DNA-directed RNA polymerase</keyword>
<dbReference type="InterPro" id="IPR022905">
    <property type="entry name" value="Rpo11-like"/>
</dbReference>
<proteinExistence type="inferred from homology"/>
<evidence type="ECO:0000256" key="2">
    <source>
        <dbReference type="ARBA" id="ARBA00022478"/>
    </source>
</evidence>
<dbReference type="InterPro" id="IPR036603">
    <property type="entry name" value="RBP11-like"/>
</dbReference>
<dbReference type="AlphaFoldDB" id="A0A0F7SWW8"/>
<dbReference type="Gene3D" id="3.30.1360.10">
    <property type="entry name" value="RNA polymerase, RBP11-like subunit"/>
    <property type="match status" value="1"/>
</dbReference>
<evidence type="ECO:0000256" key="3">
    <source>
        <dbReference type="ARBA" id="ARBA00023163"/>
    </source>
</evidence>
<dbReference type="Pfam" id="PF13656">
    <property type="entry name" value="RNA_pol_L_2"/>
    <property type="match status" value="1"/>
</dbReference>
<accession>A0A0F7SWW8</accession>
<evidence type="ECO:0000313" key="7">
    <source>
        <dbReference type="EMBL" id="CED85150.1"/>
    </source>
</evidence>
<dbReference type="HAMAP" id="MF_00261">
    <property type="entry name" value="RNApol_arch_Rpo11"/>
    <property type="match status" value="1"/>
</dbReference>
<comment type="subcellular location">
    <subcellularLocation>
        <location evidence="1">Nucleus</location>
    </subcellularLocation>
</comment>
<dbReference type="EMBL" id="LN483332">
    <property type="protein sequence ID" value="CED85150.1"/>
    <property type="molecule type" value="Genomic_DNA"/>
</dbReference>
<evidence type="ECO:0000259" key="6">
    <source>
        <dbReference type="Pfam" id="PF13656"/>
    </source>
</evidence>
<feature type="domain" description="DNA-directed RNA polymerase RBP11-like dimerisation" evidence="6">
    <location>
        <begin position="40"/>
        <end position="113"/>
    </location>
</feature>
<evidence type="ECO:0000256" key="1">
    <source>
        <dbReference type="ARBA" id="ARBA00004123"/>
    </source>
</evidence>
<reference evidence="7" key="1">
    <citation type="submission" date="2014-08" db="EMBL/GenBank/DDBJ databases">
        <authorList>
            <person name="Sharma Rahul"/>
            <person name="Thines Marco"/>
        </authorList>
    </citation>
    <scope>NUCLEOTIDE SEQUENCE</scope>
</reference>
<keyword evidence="4" id="KW-0539">Nucleus</keyword>
<dbReference type="SUPFAM" id="SSF55257">
    <property type="entry name" value="RBP11-like subunits of RNA polymerase"/>
    <property type="match status" value="1"/>
</dbReference>
<dbReference type="GO" id="GO:0003899">
    <property type="term" value="F:DNA-directed RNA polymerase activity"/>
    <property type="evidence" value="ECO:0007669"/>
    <property type="project" value="InterPro"/>
</dbReference>
<dbReference type="PANTHER" id="PTHR13946">
    <property type="entry name" value="DNA-DIRECTED RNA POLYMERASE I,II,III"/>
    <property type="match status" value="1"/>
</dbReference>
<dbReference type="GO" id="GO:0006366">
    <property type="term" value="P:transcription by RNA polymerase II"/>
    <property type="evidence" value="ECO:0007669"/>
    <property type="project" value="InterPro"/>
</dbReference>
<dbReference type="InterPro" id="IPR009025">
    <property type="entry name" value="RBP11-like_dimer"/>
</dbReference>
<protein>
    <submittedName>
        <fullName evidence="7">RNA polymerase, subunit L</fullName>
    </submittedName>
</protein>
<keyword evidence="3" id="KW-0804">Transcription</keyword>
<organism evidence="7">
    <name type="scientific">Phaffia rhodozyma</name>
    <name type="common">Yeast</name>
    <name type="synonym">Xanthophyllomyces dendrorhous</name>
    <dbReference type="NCBI Taxonomy" id="264483"/>
    <lineage>
        <taxon>Eukaryota</taxon>
        <taxon>Fungi</taxon>
        <taxon>Dikarya</taxon>
        <taxon>Basidiomycota</taxon>
        <taxon>Agaricomycotina</taxon>
        <taxon>Tremellomycetes</taxon>
        <taxon>Cystofilobasidiales</taxon>
        <taxon>Mrakiaceae</taxon>
        <taxon>Phaffia</taxon>
    </lineage>
</organism>
<evidence type="ECO:0000256" key="4">
    <source>
        <dbReference type="ARBA" id="ARBA00023242"/>
    </source>
</evidence>
<dbReference type="PANTHER" id="PTHR13946:SF16">
    <property type="entry name" value="DNA-DIRECTED RNA POLYMERASE II SUBUNIT RPB11"/>
    <property type="match status" value="1"/>
</dbReference>
<name>A0A0F7SWW8_PHARH</name>
<dbReference type="CDD" id="cd06926">
    <property type="entry name" value="RNAP_II_RPB11"/>
    <property type="match status" value="1"/>
</dbReference>
<dbReference type="GO" id="GO:0005665">
    <property type="term" value="C:RNA polymerase II, core complex"/>
    <property type="evidence" value="ECO:0007669"/>
    <property type="project" value="InterPro"/>
</dbReference>
<dbReference type="InterPro" id="IPR037685">
    <property type="entry name" value="RBP11"/>
</dbReference>
<dbReference type="GO" id="GO:0046983">
    <property type="term" value="F:protein dimerization activity"/>
    <property type="evidence" value="ECO:0007669"/>
    <property type="project" value="InterPro"/>
</dbReference>
<comment type="similarity">
    <text evidence="5">Belongs to the archaeal Rpo11/eukaryotic RPB11/RPC19 RNA polymerase subunit family.</text>
</comment>